<feature type="transmembrane region" description="Helical" evidence="2">
    <location>
        <begin position="122"/>
        <end position="143"/>
    </location>
</feature>
<keyword evidence="2" id="KW-0472">Membrane</keyword>
<dbReference type="InterPro" id="IPR045931">
    <property type="entry name" value="DUF6350"/>
</dbReference>
<dbReference type="Pfam" id="PF19877">
    <property type="entry name" value="DUF6350"/>
    <property type="match status" value="1"/>
</dbReference>
<evidence type="ECO:0000256" key="2">
    <source>
        <dbReference type="SAM" id="Phobius"/>
    </source>
</evidence>
<feature type="transmembrane region" description="Helical" evidence="2">
    <location>
        <begin position="89"/>
        <end position="110"/>
    </location>
</feature>
<dbReference type="OrthoDB" id="3742900at2"/>
<dbReference type="Proteomes" id="UP000059574">
    <property type="component" value="Chromosome"/>
</dbReference>
<reference evidence="3 4" key="2">
    <citation type="journal article" date="2016" name="J. Biotechnol.">
        <title>Complete genome sequence of Arthrobacter alpinus ERGS4:06, a yellow pigmented bacterium tolerant to cold and radiations isolated from Sikkim Himalaya.</title>
        <authorList>
            <person name="Kumar R."/>
            <person name="Singh D."/>
            <person name="Swarnkar M.K."/>
            <person name="Singh A.K."/>
            <person name="Kumar S."/>
        </authorList>
    </citation>
    <scope>NUCLEOTIDE SEQUENCE [LARGE SCALE GENOMIC DNA]</scope>
    <source>
        <strain evidence="3 4">ERGS4:06</strain>
    </source>
</reference>
<reference evidence="4" key="1">
    <citation type="submission" date="2015-11" db="EMBL/GenBank/DDBJ databases">
        <authorList>
            <person name="Kumar R."/>
            <person name="Singh D."/>
            <person name="Swarnkar M.K."/>
            <person name="Singh A.K."/>
            <person name="Kumar S."/>
        </authorList>
    </citation>
    <scope>NUCLEOTIDE SEQUENCE [LARGE SCALE GENOMIC DNA]</scope>
    <source>
        <strain evidence="4">ERGS4:06</strain>
    </source>
</reference>
<evidence type="ECO:0000313" key="4">
    <source>
        <dbReference type="Proteomes" id="UP000059574"/>
    </source>
</evidence>
<name>A0A0S2M2K9_9MICC</name>
<dbReference type="EMBL" id="CP013200">
    <property type="protein sequence ID" value="ALO67908.1"/>
    <property type="molecule type" value="Genomic_DNA"/>
</dbReference>
<protein>
    <recommendedName>
        <fullName evidence="5">Integral membrane protein</fullName>
    </recommendedName>
</protein>
<gene>
    <name evidence="3" type="ORF">AS189_17255</name>
</gene>
<feature type="transmembrane region" description="Helical" evidence="2">
    <location>
        <begin position="57"/>
        <end position="77"/>
    </location>
</feature>
<evidence type="ECO:0000313" key="3">
    <source>
        <dbReference type="EMBL" id="ALO67908.1"/>
    </source>
</evidence>
<feature type="transmembrane region" description="Helical" evidence="2">
    <location>
        <begin position="25"/>
        <end position="45"/>
    </location>
</feature>
<sequence length="452" mass="47223">MNSTADKPQRDGIPMPLWLQGAFEAAQMFVISALIVFIPLAASWFTGGFAEKDASVVARLAGQIWLLGHGVPLHLTMTSGPSSASVETGTFSLLPLGLALVPFLLSWRAGRRLARASYTDQLWQPLFGAVCIYAAAGLATAFVCSSPGASAPLIASMLIPLIPAGAGLIIGSRLEAGSWGRLIGVNAADWISRTSQDQRWAGSYAVSVIRSGFVAAMAALSLSALLLTFNIMGRWADIVGVYQALRPGALGGATLTLGQLAFMPNLAIWTLAWAGGDGFSIGVGSTVAPLATSVAPVPPIPLLAALPTGDLSWGFAALIIPIMAGILAGWWFVRAGENHFDEWLSMKVRQRWLSLPASTIFLGAVIGAVTAFLCGILFWISQGSVGIGRLTEVGPDPLSAALWVGLEVAVGVMIGALVGPWLEGEGPALALPRRRTDGHEKSRTEHPAGNAE</sequence>
<dbReference type="AlphaFoldDB" id="A0A0S2M2K9"/>
<evidence type="ECO:0008006" key="5">
    <source>
        <dbReference type="Google" id="ProtNLM"/>
    </source>
</evidence>
<feature type="transmembrane region" description="Helical" evidence="2">
    <location>
        <begin position="353"/>
        <end position="380"/>
    </location>
</feature>
<evidence type="ECO:0000256" key="1">
    <source>
        <dbReference type="SAM" id="MobiDB-lite"/>
    </source>
</evidence>
<dbReference type="RefSeq" id="WP_062291693.1">
    <property type="nucleotide sequence ID" value="NZ_CP013200.1"/>
</dbReference>
<feature type="region of interest" description="Disordered" evidence="1">
    <location>
        <begin position="432"/>
        <end position="452"/>
    </location>
</feature>
<feature type="transmembrane region" description="Helical" evidence="2">
    <location>
        <begin position="213"/>
        <end position="232"/>
    </location>
</feature>
<feature type="compositionally biased region" description="Basic and acidic residues" evidence="1">
    <location>
        <begin position="434"/>
        <end position="446"/>
    </location>
</feature>
<feature type="transmembrane region" description="Helical" evidence="2">
    <location>
        <begin position="149"/>
        <end position="171"/>
    </location>
</feature>
<feature type="transmembrane region" description="Helical" evidence="2">
    <location>
        <begin position="269"/>
        <end position="291"/>
    </location>
</feature>
<proteinExistence type="predicted"/>
<accession>A0A0S2M2K9</accession>
<organism evidence="3 4">
    <name type="scientific">Arthrobacter alpinus</name>
    <dbReference type="NCBI Taxonomy" id="656366"/>
    <lineage>
        <taxon>Bacteria</taxon>
        <taxon>Bacillati</taxon>
        <taxon>Actinomycetota</taxon>
        <taxon>Actinomycetes</taxon>
        <taxon>Micrococcales</taxon>
        <taxon>Micrococcaceae</taxon>
        <taxon>Arthrobacter</taxon>
    </lineage>
</organism>
<feature type="transmembrane region" description="Helical" evidence="2">
    <location>
        <begin position="311"/>
        <end position="333"/>
    </location>
</feature>
<keyword evidence="2" id="KW-0812">Transmembrane</keyword>
<feature type="transmembrane region" description="Helical" evidence="2">
    <location>
        <begin position="244"/>
        <end position="262"/>
    </location>
</feature>
<feature type="transmembrane region" description="Helical" evidence="2">
    <location>
        <begin position="400"/>
        <end position="422"/>
    </location>
</feature>
<keyword evidence="2" id="KW-1133">Transmembrane helix</keyword>